<dbReference type="CDD" id="cd00200">
    <property type="entry name" value="WD40"/>
    <property type="match status" value="1"/>
</dbReference>
<dbReference type="PROSITE" id="PS50082">
    <property type="entry name" value="WD_REPEATS_2"/>
    <property type="match status" value="3"/>
</dbReference>
<proteinExistence type="inferred from homology"/>
<dbReference type="PROSITE" id="PS00678">
    <property type="entry name" value="WD_REPEATS_1"/>
    <property type="match status" value="1"/>
</dbReference>
<dbReference type="InterPro" id="IPR015943">
    <property type="entry name" value="WD40/YVTN_repeat-like_dom_sf"/>
</dbReference>
<evidence type="ECO:0000313" key="6">
    <source>
        <dbReference type="Proteomes" id="UP000014500"/>
    </source>
</evidence>
<keyword evidence="2" id="KW-0677">Repeat</keyword>
<sequence length="320" mass="36130">MAPYLDNMRQFFQSNNRIKDYPAHSAKVHSVDWSCDGRRLASGSFDKSVSVFLLDRDRLNKEHVFKGHGDSVDQLCWHPNHPDQLATASGDKTVRIWDARTQKCVATVNTKGENINICWSPDGHTIAVGNKEDLITFIDVRTHKAKADEQFKFEVNEISWNNENNLFFLTNGQGCIQILSYPELQTQHVLQAHPANCICIEFDPTGQYFATGSADALVSLWDVEELVCVRTFSRLDWPVRTISFSHDGKMLASASEDLLIDIAEVETGEKITEIPVESPTFTVAWHPKRNILAFACDDKDKYNREHDAGTVKLFGLPSES</sequence>
<dbReference type="PANTHER" id="PTHR22839">
    <property type="entry name" value="THO COMPLEX SUBUNIT 3 THO3"/>
    <property type="match status" value="1"/>
</dbReference>
<dbReference type="AlphaFoldDB" id="T1IIV0"/>
<dbReference type="EMBL" id="JH430212">
    <property type="status" value="NOT_ANNOTATED_CDS"/>
    <property type="molecule type" value="Genomic_DNA"/>
</dbReference>
<feature type="repeat" description="WD" evidence="4">
    <location>
        <begin position="21"/>
        <end position="62"/>
    </location>
</feature>
<dbReference type="Proteomes" id="UP000014500">
    <property type="component" value="Unassembled WGS sequence"/>
</dbReference>
<evidence type="ECO:0000313" key="5">
    <source>
        <dbReference type="EnsemblMetazoa" id="SMAR000803-PA"/>
    </source>
</evidence>
<dbReference type="InterPro" id="IPR019775">
    <property type="entry name" value="WD40_repeat_CS"/>
</dbReference>
<dbReference type="SUPFAM" id="SSF50978">
    <property type="entry name" value="WD40 repeat-like"/>
    <property type="match status" value="1"/>
</dbReference>
<dbReference type="PANTHER" id="PTHR22839:SF0">
    <property type="entry name" value="THO COMPLEX SUBUNIT 3"/>
    <property type="match status" value="1"/>
</dbReference>
<dbReference type="FunFam" id="2.130.10.10:FF:001007">
    <property type="entry name" value="THO complex subunit 3"/>
    <property type="match status" value="1"/>
</dbReference>
<dbReference type="eggNOG" id="KOG1407">
    <property type="taxonomic scope" value="Eukaryota"/>
</dbReference>
<dbReference type="InterPro" id="IPR040132">
    <property type="entry name" value="Tex1/THOC3"/>
</dbReference>
<dbReference type="EnsemblMetazoa" id="SMAR000803-RA">
    <property type="protein sequence ID" value="SMAR000803-PA"/>
    <property type="gene ID" value="SMAR000803"/>
</dbReference>
<feature type="repeat" description="WD" evidence="4">
    <location>
        <begin position="190"/>
        <end position="231"/>
    </location>
</feature>
<reference evidence="5" key="2">
    <citation type="submission" date="2015-02" db="UniProtKB">
        <authorList>
            <consortium name="EnsemblMetazoa"/>
        </authorList>
    </citation>
    <scope>IDENTIFICATION</scope>
</reference>
<evidence type="ECO:0000256" key="3">
    <source>
        <dbReference type="ARBA" id="ARBA00046343"/>
    </source>
</evidence>
<feature type="repeat" description="WD" evidence="4">
    <location>
        <begin position="65"/>
        <end position="107"/>
    </location>
</feature>
<dbReference type="PRINTS" id="PR00320">
    <property type="entry name" value="GPROTEINBRPT"/>
</dbReference>
<protein>
    <submittedName>
        <fullName evidence="5">Uncharacterized protein</fullName>
    </submittedName>
</protein>
<organism evidence="5 6">
    <name type="scientific">Strigamia maritima</name>
    <name type="common">European centipede</name>
    <name type="synonym">Geophilus maritimus</name>
    <dbReference type="NCBI Taxonomy" id="126957"/>
    <lineage>
        <taxon>Eukaryota</taxon>
        <taxon>Metazoa</taxon>
        <taxon>Ecdysozoa</taxon>
        <taxon>Arthropoda</taxon>
        <taxon>Myriapoda</taxon>
        <taxon>Chilopoda</taxon>
        <taxon>Pleurostigmophora</taxon>
        <taxon>Geophilomorpha</taxon>
        <taxon>Linotaeniidae</taxon>
        <taxon>Strigamia</taxon>
    </lineage>
</organism>
<dbReference type="GO" id="GO:0006406">
    <property type="term" value="P:mRNA export from nucleus"/>
    <property type="evidence" value="ECO:0007669"/>
    <property type="project" value="InterPro"/>
</dbReference>
<evidence type="ECO:0000256" key="4">
    <source>
        <dbReference type="PROSITE-ProRule" id="PRU00221"/>
    </source>
</evidence>
<dbReference type="InterPro" id="IPR036322">
    <property type="entry name" value="WD40_repeat_dom_sf"/>
</dbReference>
<dbReference type="SMART" id="SM00320">
    <property type="entry name" value="WD40"/>
    <property type="match status" value="6"/>
</dbReference>
<evidence type="ECO:0000256" key="1">
    <source>
        <dbReference type="ARBA" id="ARBA00022574"/>
    </source>
</evidence>
<dbReference type="PhylomeDB" id="T1IIV0"/>
<keyword evidence="1 4" id="KW-0853">WD repeat</keyword>
<dbReference type="OMA" id="WNADGRH"/>
<dbReference type="FunFam" id="2.130.10.10:FF:000300">
    <property type="entry name" value="THO complex subunit 3"/>
    <property type="match status" value="1"/>
</dbReference>
<keyword evidence="6" id="KW-1185">Reference proteome</keyword>
<accession>T1IIV0</accession>
<name>T1IIV0_STRMM</name>
<evidence type="ECO:0000256" key="2">
    <source>
        <dbReference type="ARBA" id="ARBA00022737"/>
    </source>
</evidence>
<dbReference type="InterPro" id="IPR001680">
    <property type="entry name" value="WD40_rpt"/>
</dbReference>
<dbReference type="STRING" id="126957.T1IIV0"/>
<dbReference type="GO" id="GO:0000445">
    <property type="term" value="C:THO complex part of transcription export complex"/>
    <property type="evidence" value="ECO:0007669"/>
    <property type="project" value="TreeGrafter"/>
</dbReference>
<dbReference type="Gene3D" id="2.130.10.10">
    <property type="entry name" value="YVTN repeat-like/Quinoprotein amine dehydrogenase"/>
    <property type="match status" value="2"/>
</dbReference>
<dbReference type="InterPro" id="IPR020472">
    <property type="entry name" value="WD40_PAC1"/>
</dbReference>
<dbReference type="PROSITE" id="PS50294">
    <property type="entry name" value="WD_REPEATS_REGION"/>
    <property type="match status" value="2"/>
</dbReference>
<dbReference type="Pfam" id="PF25174">
    <property type="entry name" value="Beta-prop_THOC3"/>
    <property type="match status" value="1"/>
</dbReference>
<comment type="similarity">
    <text evidence="3">Belongs to the THOC3 family.</text>
</comment>
<reference evidence="6" key="1">
    <citation type="submission" date="2011-05" db="EMBL/GenBank/DDBJ databases">
        <authorList>
            <person name="Richards S.R."/>
            <person name="Qu J."/>
            <person name="Jiang H."/>
            <person name="Jhangiani S.N."/>
            <person name="Agravi P."/>
            <person name="Goodspeed R."/>
            <person name="Gross S."/>
            <person name="Mandapat C."/>
            <person name="Jackson L."/>
            <person name="Mathew T."/>
            <person name="Pu L."/>
            <person name="Thornton R."/>
            <person name="Saada N."/>
            <person name="Wilczek-Boney K.B."/>
            <person name="Lee S."/>
            <person name="Kovar C."/>
            <person name="Wu Y."/>
            <person name="Scherer S.E."/>
            <person name="Worley K.C."/>
            <person name="Muzny D.M."/>
            <person name="Gibbs R."/>
        </authorList>
    </citation>
    <scope>NUCLEOTIDE SEQUENCE</scope>
    <source>
        <strain evidence="6">Brora</strain>
    </source>
</reference>
<dbReference type="HOGENOM" id="CLU_045202_0_0_1"/>